<dbReference type="InterPro" id="IPR014718">
    <property type="entry name" value="GH-type_carb-bd"/>
</dbReference>
<evidence type="ECO:0008006" key="3">
    <source>
        <dbReference type="Google" id="ProtNLM"/>
    </source>
</evidence>
<dbReference type="InterPro" id="IPR008183">
    <property type="entry name" value="Aldose_1/G6P_1-epimerase"/>
</dbReference>
<sequence length="253" mass="28677">MGFKYDGIPIFTPHRPYDLTPLGLSCFTLIPFSNRIKNGGFNFHGQFYPIPPNFTLADKVNPIHGYGLTAKWQIIEQDEHRVQLTLRHEKGDWPWDFRAIQIYELLPHGFRHEIIIQNMNDTPMPAGIGYHPYFPNKDARLVHGFDGFVSENSMGVADTWSAQSDPINLQSAQTIDCDFTGMNGPLKIIWPTHQVELTPSSNLPITHIYIPAGEDYFCIEPVSHVTDAFNNGGGQTILPQESWNVSLSYHVIK</sequence>
<protein>
    <recommendedName>
        <fullName evidence="3">Aldose 1-epimerase</fullName>
    </recommendedName>
</protein>
<gene>
    <name evidence="1" type="ORF">LPB140_03575</name>
</gene>
<name>A0A1L3JA82_9SPHN</name>
<dbReference type="STRING" id="1913578.LPB140_03575"/>
<dbReference type="GO" id="GO:0005975">
    <property type="term" value="P:carbohydrate metabolic process"/>
    <property type="evidence" value="ECO:0007669"/>
    <property type="project" value="InterPro"/>
</dbReference>
<evidence type="ECO:0000313" key="1">
    <source>
        <dbReference type="EMBL" id="APG62046.1"/>
    </source>
</evidence>
<proteinExistence type="predicted"/>
<dbReference type="GO" id="GO:0016853">
    <property type="term" value="F:isomerase activity"/>
    <property type="evidence" value="ECO:0007669"/>
    <property type="project" value="InterPro"/>
</dbReference>
<dbReference type="Pfam" id="PF01263">
    <property type="entry name" value="Aldose_epim"/>
    <property type="match status" value="1"/>
</dbReference>
<dbReference type="EMBL" id="CP018154">
    <property type="protein sequence ID" value="APG62046.1"/>
    <property type="molecule type" value="Genomic_DNA"/>
</dbReference>
<evidence type="ECO:0000313" key="2">
    <source>
        <dbReference type="Proteomes" id="UP000242561"/>
    </source>
</evidence>
<dbReference type="InterPro" id="IPR011013">
    <property type="entry name" value="Gal_mutarotase_sf_dom"/>
</dbReference>
<dbReference type="Gene3D" id="2.70.98.10">
    <property type="match status" value="1"/>
</dbReference>
<dbReference type="Proteomes" id="UP000242561">
    <property type="component" value="Chromosome"/>
</dbReference>
<organism evidence="1 2">
    <name type="scientific">Sphingorhabdus lutea</name>
    <dbReference type="NCBI Taxonomy" id="1913578"/>
    <lineage>
        <taxon>Bacteria</taxon>
        <taxon>Pseudomonadati</taxon>
        <taxon>Pseudomonadota</taxon>
        <taxon>Alphaproteobacteria</taxon>
        <taxon>Sphingomonadales</taxon>
        <taxon>Sphingomonadaceae</taxon>
        <taxon>Sphingorhabdus</taxon>
    </lineage>
</organism>
<dbReference type="KEGG" id="sphl:LPB140_03575"/>
<accession>A0A1L3JA82</accession>
<keyword evidence="2" id="KW-1185">Reference proteome</keyword>
<dbReference type="SUPFAM" id="SSF74650">
    <property type="entry name" value="Galactose mutarotase-like"/>
    <property type="match status" value="1"/>
</dbReference>
<dbReference type="AlphaFoldDB" id="A0A1L3JA82"/>
<reference evidence="1 2" key="1">
    <citation type="submission" date="2016-11" db="EMBL/GenBank/DDBJ databases">
        <title>Sphingorhabdus sp. LPB0140, isolated from marine environment.</title>
        <authorList>
            <person name="Kim E."/>
            <person name="Yi H."/>
        </authorList>
    </citation>
    <scope>NUCLEOTIDE SEQUENCE [LARGE SCALE GENOMIC DNA]</scope>
    <source>
        <strain evidence="1 2">LPB0140</strain>
    </source>
</reference>
<dbReference type="GO" id="GO:0030246">
    <property type="term" value="F:carbohydrate binding"/>
    <property type="evidence" value="ECO:0007669"/>
    <property type="project" value="InterPro"/>
</dbReference>